<dbReference type="AlphaFoldDB" id="A0A0F4XSZ4"/>
<evidence type="ECO:0000313" key="2">
    <source>
        <dbReference type="Proteomes" id="UP000033662"/>
    </source>
</evidence>
<organism evidence="1 2">
    <name type="scientific">Pseudomonas kilonensis</name>
    <dbReference type="NCBI Taxonomy" id="132476"/>
    <lineage>
        <taxon>Bacteria</taxon>
        <taxon>Pseudomonadati</taxon>
        <taxon>Pseudomonadota</taxon>
        <taxon>Gammaproteobacteria</taxon>
        <taxon>Pseudomonadales</taxon>
        <taxon>Pseudomonadaceae</taxon>
        <taxon>Pseudomonas</taxon>
    </lineage>
</organism>
<dbReference type="PATRIC" id="fig|132476.4.peg.3581"/>
<dbReference type="Proteomes" id="UP000033662">
    <property type="component" value="Unassembled WGS sequence"/>
</dbReference>
<protein>
    <submittedName>
        <fullName evidence="1">Uncharacterized protein</fullName>
    </submittedName>
</protein>
<name>A0A0F4XSZ4_9PSED</name>
<evidence type="ECO:0000313" key="1">
    <source>
        <dbReference type="EMBL" id="KKA09034.1"/>
    </source>
</evidence>
<sequence>MAYDRGQCNRLLLQEYIEKHDKHSLMPPINEAYRTGESTWSWLLDYVTDAPRLSFENNPGEQSAEVNMSVAIVGGKKVTLDDVAGQAQVKKISSFDPLDFPRLEAERVLLKDVQGSVSKGGEVLLDLGDPDSQRHRWQVTGDGLEHERLVVGAFFKRKFREADPVRRTFSLGTLAPTTQEFMKPQSFKLRTVMEEGAARLGAANYGDGAIEMRIAMDDELQGGLPGEDWIYPLPSDRPDLNALMMFGSRFFMHGIVGKGTARVFNAPDAQFDSRTDHRGFVEWLGIKSGTEGYLEVPPFEADVGGRRVTFRNYKLPIYISQDHRLSMTLYRGADGSLSLGVGMGNQNSRRLMLCTVNGVSFHCLMGLGFSGTYRFSFDRTSRRLQVKLATFHSAVDYYPNPLLPLDVAAYMYTPEFKNGLGDLVGLAVMQIFNGLEAVDVFTLNTLFFNAENAVQLETVDLIGEMLLFGTIGPRVGTFAIDPLEIMLSHGQAHRFRTIPETLGVRWVVEDLEGNTTGVGQMNANSGAYIAPSLAEIQGTYKRIKVIATSPGNSNSRHISRALVTVVARAITLNPLVETCNFSPETTDETRELSAHGTNGTLRWRVNGDGRINETADEHGKNTYRAPPKRVPGVPTFTIDEVVVENTATGQQQSCLIVVNHHGQMIAVSVELNNTLPHHAKLIATVGGQPLTESLTWSCIPAEAGSIDSTHGVFTASEVNSSQFVVITVLMERGGIKFDGFTILPLPLAPFPPKPAPEILLENTRSDRACCRCTSCTDGLANSSVERSANPFIS</sequence>
<gene>
    <name evidence="1" type="ORF">VP02_04415</name>
</gene>
<proteinExistence type="predicted"/>
<comment type="caution">
    <text evidence="1">The sequence shown here is derived from an EMBL/GenBank/DDBJ whole genome shotgun (WGS) entry which is preliminary data.</text>
</comment>
<accession>A0A0F4XSZ4</accession>
<dbReference type="EMBL" id="JZXC01000003">
    <property type="protein sequence ID" value="KKA09034.1"/>
    <property type="molecule type" value="Genomic_DNA"/>
</dbReference>
<reference evidence="1 2" key="1">
    <citation type="submission" date="2015-03" db="EMBL/GenBank/DDBJ databases">
        <title>Pseudomonas fluorescens 1855-344 Genome sequencing and assembly.</title>
        <authorList>
            <person name="Eng W.W.H."/>
            <person name="Gan H.M."/>
            <person name="Savka M.A."/>
        </authorList>
    </citation>
    <scope>NUCLEOTIDE SEQUENCE [LARGE SCALE GENOMIC DNA]</scope>
    <source>
        <strain evidence="1 2">1855-344</strain>
    </source>
</reference>